<dbReference type="PROSITE" id="PS51186">
    <property type="entry name" value="GNAT"/>
    <property type="match status" value="1"/>
</dbReference>
<dbReference type="AlphaFoldDB" id="A0A494Y6R7"/>
<gene>
    <name evidence="4" type="ORF">D7Z26_00380</name>
</gene>
<reference evidence="4 5" key="1">
    <citation type="submission" date="2018-10" db="EMBL/GenBank/DDBJ databases">
        <title>Cohnella sp. M2MS4P-1, whole genome shotgun sequence.</title>
        <authorList>
            <person name="Tuo L."/>
        </authorList>
    </citation>
    <scope>NUCLEOTIDE SEQUENCE [LARGE SCALE GENOMIC DNA]</scope>
    <source>
        <strain evidence="4 5">M2MS4P-1</strain>
    </source>
</reference>
<evidence type="ECO:0000259" key="3">
    <source>
        <dbReference type="PROSITE" id="PS51186"/>
    </source>
</evidence>
<dbReference type="SUPFAM" id="SSF55729">
    <property type="entry name" value="Acyl-CoA N-acyltransferases (Nat)"/>
    <property type="match status" value="1"/>
</dbReference>
<dbReference type="InterPro" id="IPR016181">
    <property type="entry name" value="Acyl_CoA_acyltransferase"/>
</dbReference>
<comment type="caution">
    <text evidence="4">The sequence shown here is derived from an EMBL/GenBank/DDBJ whole genome shotgun (WGS) entry which is preliminary data.</text>
</comment>
<dbReference type="PANTHER" id="PTHR43420">
    <property type="entry name" value="ACETYLTRANSFERASE"/>
    <property type="match status" value="1"/>
</dbReference>
<evidence type="ECO:0000313" key="5">
    <source>
        <dbReference type="Proteomes" id="UP000282076"/>
    </source>
</evidence>
<dbReference type="InterPro" id="IPR000182">
    <property type="entry name" value="GNAT_dom"/>
</dbReference>
<feature type="domain" description="N-acetyltransferase" evidence="3">
    <location>
        <begin position="10"/>
        <end position="160"/>
    </location>
</feature>
<dbReference type="Proteomes" id="UP000282076">
    <property type="component" value="Unassembled WGS sequence"/>
</dbReference>
<evidence type="ECO:0000313" key="4">
    <source>
        <dbReference type="EMBL" id="RKP58004.1"/>
    </source>
</evidence>
<dbReference type="InterPro" id="IPR050680">
    <property type="entry name" value="YpeA/RimI_acetyltransf"/>
</dbReference>
<dbReference type="Gene3D" id="3.40.630.30">
    <property type="match status" value="1"/>
</dbReference>
<evidence type="ECO:0000256" key="1">
    <source>
        <dbReference type="ARBA" id="ARBA00022679"/>
    </source>
</evidence>
<proteinExistence type="predicted"/>
<organism evidence="4 5">
    <name type="scientific">Cohnella endophytica</name>
    <dbReference type="NCBI Taxonomy" id="2419778"/>
    <lineage>
        <taxon>Bacteria</taxon>
        <taxon>Bacillati</taxon>
        <taxon>Bacillota</taxon>
        <taxon>Bacilli</taxon>
        <taxon>Bacillales</taxon>
        <taxon>Paenibacillaceae</taxon>
        <taxon>Cohnella</taxon>
    </lineage>
</organism>
<dbReference type="OrthoDB" id="9792929at2"/>
<sequence>MDIKANLKEITVLHATIQQLDEIASLFNAYRVFYGQPSDIEGARQFLFDRFAHRESVILVARHQDDGKLVGFTQLYPTFSSISMRRAWVLNDLYVLEDYRGLGISHRLLEAAKEYAQATDAKGLSLETAVDNIVARGLYEKHGYTCDDHYVHYELTIKKS</sequence>
<protein>
    <submittedName>
        <fullName evidence="4">GNAT family N-acetyltransferase</fullName>
    </submittedName>
</protein>
<accession>A0A494Y6R7</accession>
<name>A0A494Y6R7_9BACL</name>
<dbReference type="CDD" id="cd04301">
    <property type="entry name" value="NAT_SF"/>
    <property type="match status" value="1"/>
</dbReference>
<dbReference type="GO" id="GO:0016747">
    <property type="term" value="F:acyltransferase activity, transferring groups other than amino-acyl groups"/>
    <property type="evidence" value="ECO:0007669"/>
    <property type="project" value="InterPro"/>
</dbReference>
<dbReference type="EMBL" id="RBZM01000001">
    <property type="protein sequence ID" value="RKP58004.1"/>
    <property type="molecule type" value="Genomic_DNA"/>
</dbReference>
<keyword evidence="2" id="KW-0012">Acyltransferase</keyword>
<evidence type="ECO:0000256" key="2">
    <source>
        <dbReference type="ARBA" id="ARBA00023315"/>
    </source>
</evidence>
<keyword evidence="5" id="KW-1185">Reference proteome</keyword>
<dbReference type="Pfam" id="PF00583">
    <property type="entry name" value="Acetyltransf_1"/>
    <property type="match status" value="1"/>
</dbReference>
<keyword evidence="1 4" id="KW-0808">Transferase</keyword>